<feature type="domain" description="Cyclic nucleotide-binding" evidence="3">
    <location>
        <begin position="30"/>
        <end position="150"/>
    </location>
</feature>
<dbReference type="InterPro" id="IPR018821">
    <property type="entry name" value="DUF294_put_nucleoTrafse_sb-bd"/>
</dbReference>
<dbReference type="AlphaFoldDB" id="A0A0U9HQ73"/>
<dbReference type="InterPro" id="IPR014710">
    <property type="entry name" value="RmlC-like_jellyroll"/>
</dbReference>
<dbReference type="InterPro" id="IPR000595">
    <property type="entry name" value="cNMP-bd_dom"/>
</dbReference>
<dbReference type="Proteomes" id="UP000054976">
    <property type="component" value="Unassembled WGS sequence"/>
</dbReference>
<keyword evidence="1" id="KW-0677">Repeat</keyword>
<dbReference type="PROSITE" id="PS50042">
    <property type="entry name" value="CNMP_BINDING_3"/>
    <property type="match status" value="1"/>
</dbReference>
<dbReference type="Pfam" id="PF00571">
    <property type="entry name" value="CBS"/>
    <property type="match status" value="2"/>
</dbReference>
<dbReference type="PANTHER" id="PTHR48108:SF34">
    <property type="entry name" value="CBS DOMAIN-CONTAINING PROTEIN YHCV"/>
    <property type="match status" value="1"/>
</dbReference>
<evidence type="ECO:0000313" key="5">
    <source>
        <dbReference type="EMBL" id="GAQ95180.1"/>
    </source>
</evidence>
<dbReference type="Gene3D" id="3.10.580.10">
    <property type="entry name" value="CBS-domain"/>
    <property type="match status" value="1"/>
</dbReference>
<sequence>MLKIGTPLAYLDNMVKIIEDVIDFLKSVPPFEFLSEEVINSVTVKTSMEYYPKGTHILLQDGPPSEFLYVIKKGGVKVYRRVENEDIVIDYRSEGDSFGFISLMSGDKSRANVVAIDDTICYLVPKETVLNLIDRYSEVRDFFLKSFMNIYLDKRYREEQSKKAITYTVDKVLFTTTVEEIATKDLISVPENTSIKDAAKIMCENSISSLIVMDEQGIPVGIITDKDLRRKVVASARNVDEPVKNIMSYPIIKIDAKDFCFEAVVRMLKYNIHHLLVIKNGKINGIITNHDIMMLQGFSPVTIVRDLEIQQSVEGLMNASKQVNAVVGNLISQGAKASNITRIITEINDRIVRKIIQFAEREFGPPPVPYCWIALGSEGRKEQTFKTDQDNALIYADPNPAEQEAVQKYFFEFTGYIKENLLKCGFPPCPGDIMASNPRWCQPLKVWKKYFSQWIYTPRGENINLSNIFFDFRGIYGDLSLEENLRDYLLNIVKDQRVFLGYLANLAVRNRPPLGFLKTFVVEKSGEHKDKLNLKIKGIAPIVDIIRLFSLEKGVRETSTLERIEALKSKHTVVRDFADEIIYAFEFLMLLRIRHQYEKVLQNKMPDNFIDPESLSNLEKKLLKDTFQLISKLQDILIERYKLMII</sequence>
<dbReference type="InterPro" id="IPR000644">
    <property type="entry name" value="CBS_dom"/>
</dbReference>
<dbReference type="SMART" id="SM00100">
    <property type="entry name" value="cNMP"/>
    <property type="match status" value="1"/>
</dbReference>
<feature type="domain" description="CBS" evidence="4">
    <location>
        <begin position="182"/>
        <end position="241"/>
    </location>
</feature>
<dbReference type="InterPro" id="IPR046342">
    <property type="entry name" value="CBS_dom_sf"/>
</dbReference>
<gene>
    <name evidence="5" type="ORF">TAGGR_266</name>
</gene>
<dbReference type="PROSITE" id="PS51371">
    <property type="entry name" value="CBS"/>
    <property type="match status" value="2"/>
</dbReference>
<dbReference type="InterPro" id="IPR005105">
    <property type="entry name" value="GlnD_Uridyltrans_N"/>
</dbReference>
<accession>A0A0U9HQ73</accession>
<dbReference type="SUPFAM" id="SSF51206">
    <property type="entry name" value="cAMP-binding domain-like"/>
    <property type="match status" value="1"/>
</dbReference>
<dbReference type="Pfam" id="PF00027">
    <property type="entry name" value="cNMP_binding"/>
    <property type="match status" value="1"/>
</dbReference>
<dbReference type="InterPro" id="IPR018490">
    <property type="entry name" value="cNMP-bd_dom_sf"/>
</dbReference>
<dbReference type="SUPFAM" id="SSF54631">
    <property type="entry name" value="CBS-domain pair"/>
    <property type="match status" value="1"/>
</dbReference>
<feature type="domain" description="CBS" evidence="4">
    <location>
        <begin position="247"/>
        <end position="303"/>
    </location>
</feature>
<dbReference type="EMBL" id="BCNO01000002">
    <property type="protein sequence ID" value="GAQ95180.1"/>
    <property type="molecule type" value="Genomic_DNA"/>
</dbReference>
<name>A0A0U9HQ73_9BACT</name>
<dbReference type="SMART" id="SM00116">
    <property type="entry name" value="CBS"/>
    <property type="match status" value="2"/>
</dbReference>
<dbReference type="Pfam" id="PF03445">
    <property type="entry name" value="DUF294"/>
    <property type="match status" value="1"/>
</dbReference>
<comment type="caution">
    <text evidence="5">The sequence shown here is derived from an EMBL/GenBank/DDBJ whole genome shotgun (WGS) entry which is preliminary data.</text>
</comment>
<protein>
    <submittedName>
        <fullName evidence="5">CBS domain-containing protein</fullName>
    </submittedName>
</protein>
<dbReference type="STRING" id="86166.TAGGR_266"/>
<dbReference type="InterPro" id="IPR051462">
    <property type="entry name" value="CBS_domain-containing"/>
</dbReference>
<keyword evidence="6" id="KW-1185">Reference proteome</keyword>
<evidence type="ECO:0000259" key="4">
    <source>
        <dbReference type="PROSITE" id="PS51371"/>
    </source>
</evidence>
<evidence type="ECO:0000256" key="2">
    <source>
        <dbReference type="PROSITE-ProRule" id="PRU00703"/>
    </source>
</evidence>
<dbReference type="PANTHER" id="PTHR48108">
    <property type="entry name" value="CBS DOMAIN-CONTAINING PROTEIN CBSX2, CHLOROPLASTIC"/>
    <property type="match status" value="1"/>
</dbReference>
<dbReference type="Pfam" id="PF10335">
    <property type="entry name" value="DUF294_C"/>
    <property type="match status" value="1"/>
</dbReference>
<proteinExistence type="predicted"/>
<dbReference type="CDD" id="cd00038">
    <property type="entry name" value="CAP_ED"/>
    <property type="match status" value="1"/>
</dbReference>
<dbReference type="GO" id="GO:0008773">
    <property type="term" value="F:[protein-PII] uridylyltransferase activity"/>
    <property type="evidence" value="ECO:0007669"/>
    <property type="project" value="InterPro"/>
</dbReference>
<evidence type="ECO:0000259" key="3">
    <source>
        <dbReference type="PROSITE" id="PS50042"/>
    </source>
</evidence>
<evidence type="ECO:0000256" key="1">
    <source>
        <dbReference type="ARBA" id="ARBA00022737"/>
    </source>
</evidence>
<keyword evidence="2" id="KW-0129">CBS domain</keyword>
<dbReference type="Gene3D" id="2.60.120.10">
    <property type="entry name" value="Jelly Rolls"/>
    <property type="match status" value="1"/>
</dbReference>
<dbReference type="CDD" id="cd04587">
    <property type="entry name" value="CBS_pair_CAP-ED_NT_Pol-beta-like_DUF294_assoc"/>
    <property type="match status" value="1"/>
</dbReference>
<evidence type="ECO:0000313" key="6">
    <source>
        <dbReference type="Proteomes" id="UP000054976"/>
    </source>
</evidence>
<reference evidence="6" key="1">
    <citation type="submission" date="2016-01" db="EMBL/GenBank/DDBJ databases">
        <title>Draft genome sequence of Thermodesulfovibrio aggregans strain TGE-P1.</title>
        <authorList>
            <person name="Sekiguchi Y."/>
            <person name="Ohashi A."/>
            <person name="Matsuura N."/>
            <person name="Tourlousse M.D."/>
        </authorList>
    </citation>
    <scope>NUCLEOTIDE SEQUENCE [LARGE SCALE GENOMIC DNA]</scope>
    <source>
        <strain evidence="6">TGE-P1</strain>
    </source>
</reference>
<dbReference type="OrthoDB" id="9808528at2"/>
<organism evidence="5 6">
    <name type="scientific">Thermodesulfovibrio aggregans</name>
    <dbReference type="NCBI Taxonomy" id="86166"/>
    <lineage>
        <taxon>Bacteria</taxon>
        <taxon>Pseudomonadati</taxon>
        <taxon>Nitrospirota</taxon>
        <taxon>Thermodesulfovibrionia</taxon>
        <taxon>Thermodesulfovibrionales</taxon>
        <taxon>Thermodesulfovibrionaceae</taxon>
        <taxon>Thermodesulfovibrio</taxon>
    </lineage>
</organism>
<dbReference type="RefSeq" id="WP_059176627.1">
    <property type="nucleotide sequence ID" value="NZ_BCNO01000002.1"/>
</dbReference>
<dbReference type="CDD" id="cd05401">
    <property type="entry name" value="NT_GlnE_GlnD_like"/>
    <property type="match status" value="1"/>
</dbReference>